<dbReference type="FunFam" id="4.10.280.10:FF:000114">
    <property type="entry name" value="N-acetyl-gamma-glutamyl-phosphate partial"/>
    <property type="match status" value="1"/>
</dbReference>
<feature type="compositionally biased region" description="Polar residues" evidence="6">
    <location>
        <begin position="220"/>
        <end position="279"/>
    </location>
</feature>
<dbReference type="GO" id="GO:0045944">
    <property type="term" value="P:positive regulation of transcription by RNA polymerase II"/>
    <property type="evidence" value="ECO:0007669"/>
    <property type="project" value="TreeGrafter"/>
</dbReference>
<dbReference type="Pfam" id="PF00010">
    <property type="entry name" value="HLH"/>
    <property type="match status" value="1"/>
</dbReference>
<evidence type="ECO:0000313" key="9">
    <source>
        <dbReference type="Proteomes" id="UP000324748"/>
    </source>
</evidence>
<dbReference type="GO" id="GO:0003677">
    <property type="term" value="F:DNA binding"/>
    <property type="evidence" value="ECO:0007669"/>
    <property type="project" value="UniProtKB-KW"/>
</dbReference>
<dbReference type="PROSITE" id="PS50888">
    <property type="entry name" value="BHLH"/>
    <property type="match status" value="1"/>
</dbReference>
<dbReference type="EMBL" id="VSWC01000014">
    <property type="protein sequence ID" value="KAA1114824.1"/>
    <property type="molecule type" value="Genomic_DNA"/>
</dbReference>
<keyword evidence="4" id="KW-0804">Transcription</keyword>
<evidence type="ECO:0000259" key="7">
    <source>
        <dbReference type="PROSITE" id="PS50888"/>
    </source>
</evidence>
<feature type="compositionally biased region" description="Polar residues" evidence="6">
    <location>
        <begin position="45"/>
        <end position="59"/>
    </location>
</feature>
<dbReference type="SUPFAM" id="SSF47459">
    <property type="entry name" value="HLH, helix-loop-helix DNA-binding domain"/>
    <property type="match status" value="1"/>
</dbReference>
<comment type="caution">
    <text evidence="8">The sequence shown here is derived from an EMBL/GenBank/DDBJ whole genome shotgun (WGS) entry which is preliminary data.</text>
</comment>
<evidence type="ECO:0000256" key="5">
    <source>
        <dbReference type="ARBA" id="ARBA00023242"/>
    </source>
</evidence>
<sequence length="554" mass="58592">MSSHYLAMSAYNGFSNFMNNQPTSAPSTSENSSGCSSPPCFRLGDTQTAPLPENPQQPTGLADEEDLGEDDALDGCFQSNPTDSKARSNYHPYARNEAKNSGGQGSKLKATTAERRATHNAIERARRESLNGRFLELARALPTMQSVKRPSKSVIVNKSLEWICESQVREYELARENAFLRNQINELRAQLQMEPLPPTRLLMPQTQQVSYGLAGVHPTGATTGLETTRNFSSSGPYSLPSQQPLMTQRSNSISSKYQTLPGSNPAEGQSSPPTQSAMSRQPAAGPFSVRQPSMAQGYLSPRSMYESNEGVERTLEESKKALSSQSFGSIQAAVDEKVTTSVYLPGLSLHADSGSPFQSLSEPEGPLSTASSSPNRLRYFSSSGSSDGSDKSASGVDYPSAATGPFGGPRKSLVRASVDQLNPGGGGGGGQVEMNGGNNPIVSTEVPLPIEPFEAAHHHPSSVQQSSSPSSALAGFVQSAYNPDPSSTSGLAHHHQDLFGSAQSTLSSLPRHGLINGSNLLPPGQAASFPQLGSNDLSSGSTNGFPIGAPWVWG</sequence>
<feature type="domain" description="BHLH" evidence="7">
    <location>
        <begin position="114"/>
        <end position="166"/>
    </location>
</feature>
<feature type="compositionally biased region" description="Low complexity" evidence="6">
    <location>
        <begin position="381"/>
        <end position="397"/>
    </location>
</feature>
<evidence type="ECO:0000256" key="6">
    <source>
        <dbReference type="SAM" id="MobiDB-lite"/>
    </source>
</evidence>
<accession>A0A5B0QPG7</accession>
<dbReference type="GO" id="GO:0003700">
    <property type="term" value="F:DNA-binding transcription factor activity"/>
    <property type="evidence" value="ECO:0007669"/>
    <property type="project" value="TreeGrafter"/>
</dbReference>
<dbReference type="Proteomes" id="UP000324748">
    <property type="component" value="Unassembled WGS sequence"/>
</dbReference>
<evidence type="ECO:0000256" key="2">
    <source>
        <dbReference type="ARBA" id="ARBA00023125"/>
    </source>
</evidence>
<dbReference type="Gene3D" id="4.10.280.10">
    <property type="entry name" value="Helix-loop-helix DNA-binding domain"/>
    <property type="match status" value="1"/>
</dbReference>
<proteinExistence type="predicted"/>
<keyword evidence="2" id="KW-0238">DNA-binding</keyword>
<feature type="region of interest" description="Disordered" evidence="6">
    <location>
        <begin position="220"/>
        <end position="293"/>
    </location>
</feature>
<keyword evidence="3" id="KW-0010">Activator</keyword>
<feature type="region of interest" description="Disordered" evidence="6">
    <location>
        <begin position="354"/>
        <end position="412"/>
    </location>
</feature>
<feature type="compositionally biased region" description="Polar residues" evidence="6">
    <location>
        <begin position="20"/>
        <end position="36"/>
    </location>
</feature>
<dbReference type="GO" id="GO:0090575">
    <property type="term" value="C:RNA polymerase II transcription regulator complex"/>
    <property type="evidence" value="ECO:0007669"/>
    <property type="project" value="TreeGrafter"/>
</dbReference>
<gene>
    <name evidence="8" type="ORF">PGT21_024545</name>
</gene>
<dbReference type="InterPro" id="IPR036638">
    <property type="entry name" value="HLH_DNA-bd_sf"/>
</dbReference>
<evidence type="ECO:0000256" key="3">
    <source>
        <dbReference type="ARBA" id="ARBA00023159"/>
    </source>
</evidence>
<keyword evidence="1" id="KW-0805">Transcription regulation</keyword>
<dbReference type="GO" id="GO:0046983">
    <property type="term" value="F:protein dimerization activity"/>
    <property type="evidence" value="ECO:0007669"/>
    <property type="project" value="InterPro"/>
</dbReference>
<keyword evidence="9" id="KW-1185">Reference proteome</keyword>
<name>A0A5B0QPG7_PUCGR</name>
<dbReference type="PANTHER" id="PTHR10328">
    <property type="entry name" value="PROTEIN MAX MYC-ASSOCIATED FACTOR X"/>
    <property type="match status" value="1"/>
</dbReference>
<dbReference type="OrthoDB" id="2501368at2759"/>
<feature type="region of interest" description="Disordered" evidence="6">
    <location>
        <begin position="20"/>
        <end position="120"/>
    </location>
</feature>
<dbReference type="SMART" id="SM00353">
    <property type="entry name" value="HLH"/>
    <property type="match status" value="1"/>
</dbReference>
<evidence type="ECO:0000256" key="4">
    <source>
        <dbReference type="ARBA" id="ARBA00023163"/>
    </source>
</evidence>
<dbReference type="AlphaFoldDB" id="A0A5B0QPG7"/>
<reference evidence="8 9" key="1">
    <citation type="submission" date="2019-05" db="EMBL/GenBank/DDBJ databases">
        <title>Emergence of the Ug99 lineage of the wheat stem rust pathogen through somatic hybridization.</title>
        <authorList>
            <person name="Li F."/>
            <person name="Upadhyaya N.M."/>
            <person name="Sperschneider J."/>
            <person name="Matny O."/>
            <person name="Nguyen-Phuc H."/>
            <person name="Mago R."/>
            <person name="Raley C."/>
            <person name="Miller M.E."/>
            <person name="Silverstein K.A.T."/>
            <person name="Henningsen E."/>
            <person name="Hirsch C.D."/>
            <person name="Visser B."/>
            <person name="Pretorius Z.A."/>
            <person name="Steffenson B.J."/>
            <person name="Schwessinger B."/>
            <person name="Dodds P.N."/>
            <person name="Figueroa M."/>
        </authorList>
    </citation>
    <scope>NUCLEOTIDE SEQUENCE [LARGE SCALE GENOMIC DNA]</scope>
    <source>
        <strain evidence="8">21-0</strain>
    </source>
</reference>
<dbReference type="PANTHER" id="PTHR10328:SF3">
    <property type="entry name" value="PROTEIN MAX"/>
    <property type="match status" value="1"/>
</dbReference>
<protein>
    <recommendedName>
        <fullName evidence="7">BHLH domain-containing protein</fullName>
    </recommendedName>
</protein>
<dbReference type="InterPro" id="IPR011598">
    <property type="entry name" value="bHLH_dom"/>
</dbReference>
<organism evidence="8 9">
    <name type="scientific">Puccinia graminis f. sp. tritici</name>
    <dbReference type="NCBI Taxonomy" id="56615"/>
    <lineage>
        <taxon>Eukaryota</taxon>
        <taxon>Fungi</taxon>
        <taxon>Dikarya</taxon>
        <taxon>Basidiomycota</taxon>
        <taxon>Pucciniomycotina</taxon>
        <taxon>Pucciniomycetes</taxon>
        <taxon>Pucciniales</taxon>
        <taxon>Pucciniaceae</taxon>
        <taxon>Puccinia</taxon>
    </lineage>
</organism>
<keyword evidence="5" id="KW-0539">Nucleus</keyword>
<evidence type="ECO:0000313" key="8">
    <source>
        <dbReference type="EMBL" id="KAA1114824.1"/>
    </source>
</evidence>
<evidence type="ECO:0000256" key="1">
    <source>
        <dbReference type="ARBA" id="ARBA00023015"/>
    </source>
</evidence>
<feature type="compositionally biased region" description="Acidic residues" evidence="6">
    <location>
        <begin position="62"/>
        <end position="73"/>
    </location>
</feature>